<evidence type="ECO:0000313" key="3">
    <source>
        <dbReference type="Proteomes" id="UP000054563"/>
    </source>
</evidence>
<evidence type="ECO:0000256" key="1">
    <source>
        <dbReference type="SAM" id="MobiDB-lite"/>
    </source>
</evidence>
<reference evidence="3" key="1">
    <citation type="journal article" date="2010" name="Genome Res.">
        <title>Population genomic sequencing of Coccidioides fungi reveals recent hybridization and transposon control.</title>
        <authorList>
            <person name="Neafsey D.E."/>
            <person name="Barker B.M."/>
            <person name="Sharpton T.J."/>
            <person name="Stajich J.E."/>
            <person name="Park D.J."/>
            <person name="Whiston E."/>
            <person name="Hung C.-Y."/>
            <person name="McMahan C."/>
            <person name="White J."/>
            <person name="Sykes S."/>
            <person name="Heiman D."/>
            <person name="Young S."/>
            <person name="Zeng Q."/>
            <person name="Abouelleil A."/>
            <person name="Aftuck L."/>
            <person name="Bessette D."/>
            <person name="Brown A."/>
            <person name="FitzGerald M."/>
            <person name="Lui A."/>
            <person name="Macdonald J.P."/>
            <person name="Priest M."/>
            <person name="Orbach M.J."/>
            <person name="Galgiani J.N."/>
            <person name="Kirkland T.N."/>
            <person name="Cole G.T."/>
            <person name="Birren B.W."/>
            <person name="Henn M.R."/>
            <person name="Taylor J.W."/>
            <person name="Rounsley S.D."/>
        </authorList>
    </citation>
    <scope>NUCLEOTIDE SEQUENCE [LARGE SCALE GENOMIC DNA]</scope>
    <source>
        <strain evidence="3">H538.4</strain>
    </source>
</reference>
<dbReference type="AlphaFoldDB" id="A0A0J8RN10"/>
<organism evidence="2 3">
    <name type="scientific">Coccidioides immitis H538.4</name>
    <dbReference type="NCBI Taxonomy" id="396776"/>
    <lineage>
        <taxon>Eukaryota</taxon>
        <taxon>Fungi</taxon>
        <taxon>Dikarya</taxon>
        <taxon>Ascomycota</taxon>
        <taxon>Pezizomycotina</taxon>
        <taxon>Eurotiomycetes</taxon>
        <taxon>Eurotiomycetidae</taxon>
        <taxon>Onygenales</taxon>
        <taxon>Onygenaceae</taxon>
        <taxon>Coccidioides</taxon>
    </lineage>
</organism>
<gene>
    <name evidence="2" type="ORF">CIHG_03955</name>
</gene>
<dbReference type="VEuPathDB" id="FungiDB:CIHG_03955"/>
<protein>
    <submittedName>
        <fullName evidence="2">Uncharacterized protein</fullName>
    </submittedName>
</protein>
<evidence type="ECO:0000313" key="2">
    <source>
        <dbReference type="EMBL" id="KMU86167.1"/>
    </source>
</evidence>
<sequence>MKQSGRETVSSEEHSGIPPISQQRIKYRPSGICAPAVRLSVKRRESVLETTRRTPSRQYLVKGLELVNSAASLSALVSQLGAPLVCSWYYSWSGVSKDILADTAHVPGESHKTQESCRAQL</sequence>
<dbReference type="EMBL" id="DS016991">
    <property type="protein sequence ID" value="KMU86167.1"/>
    <property type="molecule type" value="Genomic_DNA"/>
</dbReference>
<name>A0A0J8RN10_COCIT</name>
<dbReference type="Proteomes" id="UP000054563">
    <property type="component" value="Unassembled WGS sequence"/>
</dbReference>
<accession>A0A0J8RN10</accession>
<proteinExistence type="predicted"/>
<feature type="region of interest" description="Disordered" evidence="1">
    <location>
        <begin position="1"/>
        <end position="23"/>
    </location>
</feature>